<keyword evidence="2" id="KW-1185">Reference proteome</keyword>
<dbReference type="Proteomes" id="UP000188320">
    <property type="component" value="Unassembled WGS sequence"/>
</dbReference>
<name>A0A1R1PI35_ZANCU</name>
<gene>
    <name evidence="1" type="ORF">AX774_g5938</name>
</gene>
<evidence type="ECO:0000313" key="2">
    <source>
        <dbReference type="Proteomes" id="UP000188320"/>
    </source>
</evidence>
<accession>A0A1R1PI35</accession>
<proteinExistence type="predicted"/>
<comment type="caution">
    <text evidence="1">The sequence shown here is derived from an EMBL/GenBank/DDBJ whole genome shotgun (WGS) entry which is preliminary data.</text>
</comment>
<dbReference type="EMBL" id="LSSK01001127">
    <property type="protein sequence ID" value="OMH80616.1"/>
    <property type="molecule type" value="Genomic_DNA"/>
</dbReference>
<organism evidence="1 2">
    <name type="scientific">Zancudomyces culisetae</name>
    <name type="common">Gut fungus</name>
    <name type="synonym">Smittium culisetae</name>
    <dbReference type="NCBI Taxonomy" id="1213189"/>
    <lineage>
        <taxon>Eukaryota</taxon>
        <taxon>Fungi</taxon>
        <taxon>Fungi incertae sedis</taxon>
        <taxon>Zoopagomycota</taxon>
        <taxon>Kickxellomycotina</taxon>
        <taxon>Harpellomycetes</taxon>
        <taxon>Harpellales</taxon>
        <taxon>Legeriomycetaceae</taxon>
        <taxon>Zancudomyces</taxon>
    </lineage>
</organism>
<protein>
    <submittedName>
        <fullName evidence="1">Uncharacterized protein</fullName>
    </submittedName>
</protein>
<reference evidence="2" key="1">
    <citation type="submission" date="2017-01" db="EMBL/GenBank/DDBJ databases">
        <authorList>
            <person name="Wang Y."/>
            <person name="White M."/>
            <person name="Kvist S."/>
            <person name="Moncalvo J.-M."/>
        </authorList>
    </citation>
    <scope>NUCLEOTIDE SEQUENCE [LARGE SCALE GENOMIC DNA]</scope>
    <source>
        <strain evidence="2">COL-18-3</strain>
    </source>
</reference>
<evidence type="ECO:0000313" key="1">
    <source>
        <dbReference type="EMBL" id="OMH80616.1"/>
    </source>
</evidence>
<dbReference type="AlphaFoldDB" id="A0A1R1PI35"/>
<sequence length="83" mass="9555">MQIPIFDEEFEEDEEKAKKEMREKCEIGGGVCPEDKEDVTTKIYKFIENKKGKPRKKIYQLATSNLVNTCSHGVVTNPVYTVK</sequence>